<keyword evidence="1" id="KW-0812">Transmembrane</keyword>
<evidence type="ECO:0000256" key="1">
    <source>
        <dbReference type="SAM" id="Phobius"/>
    </source>
</evidence>
<keyword evidence="1" id="KW-0472">Membrane</keyword>
<reference evidence="2" key="1">
    <citation type="submission" date="2014-01" db="EMBL/GenBank/DDBJ databases">
        <authorList>
            <person name="Brown-Elliot B."/>
            <person name="Wallace R."/>
            <person name="Lenaerts A."/>
            <person name="Ordway D."/>
            <person name="DeGroote M.A."/>
            <person name="Parker T."/>
            <person name="Sizemore C."/>
            <person name="Tallon L.J."/>
            <person name="Sadzewicz L.K."/>
            <person name="Sengamalay N."/>
            <person name="Fraser C.M."/>
            <person name="Hine E."/>
            <person name="Shefchek K.A."/>
            <person name="Das S.P."/>
            <person name="Tettelin H."/>
        </authorList>
    </citation>
    <scope>NUCLEOTIDE SEQUENCE [LARGE SCALE GENOMIC DNA]</scope>
    <source>
        <strain evidence="2">4042</strain>
    </source>
</reference>
<accession>X8DF98</accession>
<organism evidence="2">
    <name type="scientific">Mycobacterium xenopi 4042</name>
    <dbReference type="NCBI Taxonomy" id="1299334"/>
    <lineage>
        <taxon>Bacteria</taxon>
        <taxon>Bacillati</taxon>
        <taxon>Actinomycetota</taxon>
        <taxon>Actinomycetes</taxon>
        <taxon>Mycobacteriales</taxon>
        <taxon>Mycobacteriaceae</taxon>
        <taxon>Mycobacterium</taxon>
    </lineage>
</organism>
<keyword evidence="1" id="KW-1133">Transmembrane helix</keyword>
<sequence length="65" mass="6855">MNRFAHPPQWKAMNDVPAWSTTVAAPLLVGHHTSLMHGWLPITIQALTAVVLVLAVGGDRAAGGC</sequence>
<gene>
    <name evidence="2" type="ORF">I553_6732</name>
</gene>
<dbReference type="PATRIC" id="fig|1299334.3.peg.1967"/>
<feature type="transmembrane region" description="Helical" evidence="1">
    <location>
        <begin position="38"/>
        <end position="57"/>
    </location>
</feature>
<comment type="caution">
    <text evidence="2">The sequence shown here is derived from an EMBL/GenBank/DDBJ whole genome shotgun (WGS) entry which is preliminary data.</text>
</comment>
<dbReference type="EMBL" id="JAOB01000017">
    <property type="protein sequence ID" value="EUA66175.1"/>
    <property type="molecule type" value="Genomic_DNA"/>
</dbReference>
<protein>
    <submittedName>
        <fullName evidence="2">Uncharacterized protein</fullName>
    </submittedName>
</protein>
<name>X8DF98_MYCXE</name>
<proteinExistence type="predicted"/>
<dbReference type="AlphaFoldDB" id="X8DF98"/>
<evidence type="ECO:0000313" key="2">
    <source>
        <dbReference type="EMBL" id="EUA66175.1"/>
    </source>
</evidence>